<dbReference type="RefSeq" id="WP_036436335.1">
    <property type="nucleotide sequence ID" value="NZ_AP022567.1"/>
</dbReference>
<reference evidence="2 3" key="1">
    <citation type="journal article" date="2019" name="Emerg. Microbes Infect.">
        <title>Comprehensive subspecies identification of 175 nontuberculous mycobacteria species based on 7547 genomic profiles.</title>
        <authorList>
            <person name="Matsumoto Y."/>
            <person name="Kinjo T."/>
            <person name="Motooka D."/>
            <person name="Nabeya D."/>
            <person name="Jung N."/>
            <person name="Uechi K."/>
            <person name="Horii T."/>
            <person name="Iida T."/>
            <person name="Fujita J."/>
            <person name="Nakamura S."/>
        </authorList>
    </citation>
    <scope>NUCLEOTIDE SEQUENCE [LARGE SCALE GENOMIC DNA]</scope>
    <source>
        <strain evidence="2 3">JCM 12375</strain>
    </source>
</reference>
<dbReference type="EMBL" id="AP022567">
    <property type="protein sequence ID" value="BBX35953.1"/>
    <property type="molecule type" value="Genomic_DNA"/>
</dbReference>
<organism evidence="2 3">
    <name type="scientific">Mycolicibacterium mageritense</name>
    <name type="common">Mycobacterium mageritense</name>
    <dbReference type="NCBI Taxonomy" id="53462"/>
    <lineage>
        <taxon>Bacteria</taxon>
        <taxon>Bacillati</taxon>
        <taxon>Actinomycetota</taxon>
        <taxon>Actinomycetes</taxon>
        <taxon>Mycobacteriales</taxon>
        <taxon>Mycobacteriaceae</taxon>
        <taxon>Mycolicibacterium</taxon>
    </lineage>
</organism>
<proteinExistence type="predicted"/>
<dbReference type="EMBL" id="AP022567">
    <property type="protein sequence ID" value="BBX30728.1"/>
    <property type="molecule type" value="Genomic_DNA"/>
</dbReference>
<keyword evidence="3" id="KW-1185">Reference proteome</keyword>
<reference evidence="2" key="2">
    <citation type="submission" date="2020-02" db="EMBL/GenBank/DDBJ databases">
        <authorList>
            <person name="Matsumoto Y."/>
            <person name="Motooka D."/>
            <person name="Nakamura S."/>
        </authorList>
    </citation>
    <scope>NUCLEOTIDE SEQUENCE</scope>
    <source>
        <strain evidence="2">JCM 12375</strain>
    </source>
</reference>
<evidence type="ECO:0000313" key="2">
    <source>
        <dbReference type="EMBL" id="BBX35953.1"/>
    </source>
</evidence>
<name>A0ABM7HZB7_MYCME</name>
<evidence type="ECO:0000313" key="3">
    <source>
        <dbReference type="Proteomes" id="UP000465622"/>
    </source>
</evidence>
<accession>A0ABM7HZB7</accession>
<evidence type="ECO:0000313" key="1">
    <source>
        <dbReference type="EMBL" id="BBX30728.1"/>
    </source>
</evidence>
<sequence length="79" mass="9094">MTDPLDALLDTIDALELDDDDTDDFPWTDAARWCPTELDWADPYDDPLPAFEDDGAVIVTDPDRPWVVRYEPPWWAAEL</sequence>
<gene>
    <name evidence="1" type="ORF">MMAGJ_00100</name>
    <name evidence="2" type="ORF">MMAGJ_52350</name>
</gene>
<dbReference type="Proteomes" id="UP000465622">
    <property type="component" value="Chromosome"/>
</dbReference>
<protein>
    <submittedName>
        <fullName evidence="2">Uncharacterized protein</fullName>
    </submittedName>
</protein>